<dbReference type="InterPro" id="IPR013022">
    <property type="entry name" value="Xyl_isomerase-like_TIM-brl"/>
</dbReference>
<protein>
    <submittedName>
        <fullName evidence="3">Sugar phosphate isomerase/epimerase</fullName>
    </submittedName>
</protein>
<dbReference type="RefSeq" id="WP_138851230.1">
    <property type="nucleotide sequence ID" value="NZ_CP040710.1"/>
</dbReference>
<dbReference type="Pfam" id="PF01261">
    <property type="entry name" value="AP_endonuc_2"/>
    <property type="match status" value="1"/>
</dbReference>
<sequence>MIIKLLQLAILLFATLNTYSQQKGNLEFFNTDWGRTVSWDAFCERTKASGYDGIEIWFPSEEESQNQLKAALEKYDLKVAFLNGTNKSIPFAESLKQYTDHFHTLLSWNPVYINCHSGSDFFTMEQNKAFIDAANKVASESGTSIYHETHRGRFSYNLPDTEKYLAAIPELRLTLDISHWMVVHESLLERQDNNLEEVIARSHHIHARVGHSEGPQVNDPEAPEWKKALERHMAIWEAVIQKKWTESDSTFTITTEFGPPYYMPALPYTKLPVADQWKANVFIMNAIKKRMGIGK</sequence>
<feature type="signal peptide" evidence="1">
    <location>
        <begin position="1"/>
        <end position="20"/>
    </location>
</feature>
<dbReference type="Gene3D" id="3.20.20.150">
    <property type="entry name" value="Divalent-metal-dependent TIM barrel enzymes"/>
    <property type="match status" value="1"/>
</dbReference>
<accession>A0A5B7SJY0</accession>
<dbReference type="GO" id="GO:0016853">
    <property type="term" value="F:isomerase activity"/>
    <property type="evidence" value="ECO:0007669"/>
    <property type="project" value="UniProtKB-KW"/>
</dbReference>
<keyword evidence="3" id="KW-0413">Isomerase</keyword>
<proteinExistence type="predicted"/>
<feature type="domain" description="Xylose isomerase-like TIM barrel" evidence="2">
    <location>
        <begin position="44"/>
        <end position="207"/>
    </location>
</feature>
<evidence type="ECO:0000256" key="1">
    <source>
        <dbReference type="SAM" id="SignalP"/>
    </source>
</evidence>
<evidence type="ECO:0000259" key="2">
    <source>
        <dbReference type="Pfam" id="PF01261"/>
    </source>
</evidence>
<organism evidence="3 4">
    <name type="scientific">Aggregatimonas sangjinii</name>
    <dbReference type="NCBI Taxonomy" id="2583587"/>
    <lineage>
        <taxon>Bacteria</taxon>
        <taxon>Pseudomonadati</taxon>
        <taxon>Bacteroidota</taxon>
        <taxon>Flavobacteriia</taxon>
        <taxon>Flavobacteriales</taxon>
        <taxon>Flavobacteriaceae</taxon>
        <taxon>Aggregatimonas</taxon>
    </lineage>
</organism>
<dbReference type="InterPro" id="IPR036237">
    <property type="entry name" value="Xyl_isomerase-like_sf"/>
</dbReference>
<dbReference type="AlphaFoldDB" id="A0A5B7SJY0"/>
<dbReference type="EMBL" id="CP040710">
    <property type="protein sequence ID" value="QCW98875.1"/>
    <property type="molecule type" value="Genomic_DNA"/>
</dbReference>
<gene>
    <name evidence="3" type="ORF">FGM00_01590</name>
</gene>
<evidence type="ECO:0000313" key="4">
    <source>
        <dbReference type="Proteomes" id="UP000310017"/>
    </source>
</evidence>
<dbReference type="KEGG" id="asag:FGM00_01590"/>
<evidence type="ECO:0000313" key="3">
    <source>
        <dbReference type="EMBL" id="QCW98875.1"/>
    </source>
</evidence>
<dbReference type="OrthoDB" id="2555274at2"/>
<dbReference type="Proteomes" id="UP000310017">
    <property type="component" value="Chromosome"/>
</dbReference>
<reference evidence="3 4" key="1">
    <citation type="submission" date="2019-05" db="EMBL/GenBank/DDBJ databases">
        <title>Genome sequencing of F202Z8.</title>
        <authorList>
            <person name="Kwon Y.M."/>
        </authorList>
    </citation>
    <scope>NUCLEOTIDE SEQUENCE [LARGE SCALE GENOMIC DNA]</scope>
    <source>
        <strain evidence="3 4">F202Z8</strain>
    </source>
</reference>
<keyword evidence="4" id="KW-1185">Reference proteome</keyword>
<feature type="chain" id="PRO_5023074087" evidence="1">
    <location>
        <begin position="21"/>
        <end position="295"/>
    </location>
</feature>
<keyword evidence="1" id="KW-0732">Signal</keyword>
<name>A0A5B7SJY0_9FLAO</name>
<dbReference type="SUPFAM" id="SSF51658">
    <property type="entry name" value="Xylose isomerase-like"/>
    <property type="match status" value="1"/>
</dbReference>